<evidence type="ECO:0000313" key="2">
    <source>
        <dbReference type="Proteomes" id="UP000001726"/>
    </source>
</evidence>
<organism evidence="1 2">
    <name type="scientific">Erwinia tasmaniensis (strain DSM 17950 / CFBP 7177 / CIP 109463 / NCPPB 4357 / Et1/99)</name>
    <dbReference type="NCBI Taxonomy" id="465817"/>
    <lineage>
        <taxon>Bacteria</taxon>
        <taxon>Pseudomonadati</taxon>
        <taxon>Pseudomonadota</taxon>
        <taxon>Gammaproteobacteria</taxon>
        <taxon>Enterobacterales</taxon>
        <taxon>Erwiniaceae</taxon>
        <taxon>Erwinia</taxon>
    </lineage>
</organism>
<name>B2VAT5_ERWT9</name>
<dbReference type="HOGENOM" id="CLU_2450066_0_0_6"/>
<dbReference type="AlphaFoldDB" id="B2VAT5"/>
<accession>B2VAT5</accession>
<gene>
    <name evidence="1" type="ordered locus">ETA_pET350190</name>
</gene>
<reference evidence="1 2" key="1">
    <citation type="journal article" date="2008" name="Environ. Microbiol.">
        <title>The genome of Erwinia tasmaniensis strain Et1/99, a non-pathogenic bacterium in the genus Erwinia.</title>
        <authorList>
            <person name="Kube M."/>
            <person name="Migdoll A.M."/>
            <person name="Mueller I."/>
            <person name="Kuhl H."/>
            <person name="Beck A."/>
            <person name="Reinhardt R."/>
            <person name="Geider K."/>
        </authorList>
    </citation>
    <scope>NUCLEOTIDE SEQUENCE [LARGE SCALE GENOMIC DNA]</scope>
    <source>
        <strain evidence="2">DSM 17950 / CFBP 7177 / CIP 109463 / NCPPB 4357 / Et1/99</strain>
        <plasmid evidence="2">pET35</plasmid>
    </source>
</reference>
<dbReference type="Proteomes" id="UP000001726">
    <property type="component" value="Plasmid pET35"/>
</dbReference>
<sequence>MGINMEYISDDEYKKALSVFTEILNADVDVYDSEDIEVIKKFEDALDLCLDYERQCYGQKLNESPISAYMASKPKRAAFPIKAIVSFYN</sequence>
<dbReference type="RefSeq" id="WP_012443176.1">
    <property type="nucleotide sequence ID" value="NC_010696.1"/>
</dbReference>
<dbReference type="EMBL" id="CU468130">
    <property type="protein sequence ID" value="CAO94819.1"/>
    <property type="molecule type" value="Genomic_DNA"/>
</dbReference>
<evidence type="ECO:0000313" key="1">
    <source>
        <dbReference type="EMBL" id="CAO94819.1"/>
    </source>
</evidence>
<geneLocation type="plasmid" evidence="1 2">
    <name>pET35</name>
</geneLocation>
<protein>
    <submittedName>
        <fullName evidence="1">Uncharacterized protein</fullName>
    </submittedName>
</protein>
<keyword evidence="1" id="KW-0614">Plasmid</keyword>
<dbReference type="KEGG" id="eta:ETA_pET350190"/>
<keyword evidence="2" id="KW-1185">Reference proteome</keyword>
<proteinExistence type="predicted"/>